<dbReference type="PROSITE" id="PS50089">
    <property type="entry name" value="ZF_RING_2"/>
    <property type="match status" value="1"/>
</dbReference>
<dbReference type="GO" id="GO:0061630">
    <property type="term" value="F:ubiquitin protein ligase activity"/>
    <property type="evidence" value="ECO:0007669"/>
    <property type="project" value="TreeGrafter"/>
</dbReference>
<dbReference type="PANTHER" id="PTHR45931:SF3">
    <property type="entry name" value="RING ZINC FINGER-CONTAINING PROTEIN"/>
    <property type="match status" value="1"/>
</dbReference>
<accession>A0A6C0DZD7</accession>
<dbReference type="PANTHER" id="PTHR45931">
    <property type="entry name" value="SI:CH211-59O9.10"/>
    <property type="match status" value="1"/>
</dbReference>
<evidence type="ECO:0000313" key="5">
    <source>
        <dbReference type="EMBL" id="QHT22257.1"/>
    </source>
</evidence>
<proteinExistence type="predicted"/>
<dbReference type="AlphaFoldDB" id="A0A6C0DZD7"/>
<dbReference type="InterPro" id="IPR001841">
    <property type="entry name" value="Znf_RING"/>
</dbReference>
<dbReference type="InterPro" id="IPR013083">
    <property type="entry name" value="Znf_RING/FYVE/PHD"/>
</dbReference>
<keyword evidence="2" id="KW-0863">Zinc-finger</keyword>
<dbReference type="Pfam" id="PF13639">
    <property type="entry name" value="zf-RING_2"/>
    <property type="match status" value="1"/>
</dbReference>
<dbReference type="SUPFAM" id="SSF57850">
    <property type="entry name" value="RING/U-box"/>
    <property type="match status" value="1"/>
</dbReference>
<dbReference type="EMBL" id="MN739708">
    <property type="protein sequence ID" value="QHT22257.1"/>
    <property type="molecule type" value="Genomic_DNA"/>
</dbReference>
<dbReference type="GO" id="GO:0008270">
    <property type="term" value="F:zinc ion binding"/>
    <property type="evidence" value="ECO:0007669"/>
    <property type="project" value="UniProtKB-KW"/>
</dbReference>
<evidence type="ECO:0000259" key="4">
    <source>
        <dbReference type="PROSITE" id="PS50089"/>
    </source>
</evidence>
<dbReference type="InterPro" id="IPR051834">
    <property type="entry name" value="RING_finger_E3_ligase"/>
</dbReference>
<evidence type="ECO:0000256" key="1">
    <source>
        <dbReference type="ARBA" id="ARBA00022723"/>
    </source>
</evidence>
<keyword evidence="1" id="KW-0479">Metal-binding</keyword>
<protein>
    <recommendedName>
        <fullName evidence="4">RING-type domain-containing protein</fullName>
    </recommendedName>
</protein>
<evidence type="ECO:0000256" key="3">
    <source>
        <dbReference type="ARBA" id="ARBA00022833"/>
    </source>
</evidence>
<keyword evidence="3" id="KW-0862">Zinc</keyword>
<dbReference type="GO" id="GO:0006511">
    <property type="term" value="P:ubiquitin-dependent protein catabolic process"/>
    <property type="evidence" value="ECO:0007669"/>
    <property type="project" value="TreeGrafter"/>
</dbReference>
<sequence>MILPIEPGLERRRAYGHYINQRNMQRRNRRRNATYMFSISGLSITELHASTTELHPIPSDTNNGLTYEALVELPAVMIGLSISDLYESSSINVCMKSSFCSICQDDTHKEVDILRKLDCGHEFHIQCIDRWFIDHYQCPLCKKSYLKRVV</sequence>
<dbReference type="Gene3D" id="3.30.40.10">
    <property type="entry name" value="Zinc/RING finger domain, C3HC4 (zinc finger)"/>
    <property type="match status" value="1"/>
</dbReference>
<name>A0A6C0DZD7_9ZZZZ</name>
<feature type="domain" description="RING-type" evidence="4">
    <location>
        <begin position="100"/>
        <end position="142"/>
    </location>
</feature>
<organism evidence="5">
    <name type="scientific">viral metagenome</name>
    <dbReference type="NCBI Taxonomy" id="1070528"/>
    <lineage>
        <taxon>unclassified sequences</taxon>
        <taxon>metagenomes</taxon>
        <taxon>organismal metagenomes</taxon>
    </lineage>
</organism>
<evidence type="ECO:0000256" key="2">
    <source>
        <dbReference type="ARBA" id="ARBA00022771"/>
    </source>
</evidence>
<reference evidence="5" key="1">
    <citation type="journal article" date="2020" name="Nature">
        <title>Giant virus diversity and host interactions through global metagenomics.</title>
        <authorList>
            <person name="Schulz F."/>
            <person name="Roux S."/>
            <person name="Paez-Espino D."/>
            <person name="Jungbluth S."/>
            <person name="Walsh D.A."/>
            <person name="Denef V.J."/>
            <person name="McMahon K.D."/>
            <person name="Konstantinidis K.T."/>
            <person name="Eloe-Fadrosh E.A."/>
            <person name="Kyrpides N.C."/>
            <person name="Woyke T."/>
        </authorList>
    </citation>
    <scope>NUCLEOTIDE SEQUENCE</scope>
    <source>
        <strain evidence="5">GVMAG-M-3300023179-107</strain>
    </source>
</reference>
<dbReference type="SMART" id="SM00184">
    <property type="entry name" value="RING"/>
    <property type="match status" value="1"/>
</dbReference>
<dbReference type="GO" id="GO:0005634">
    <property type="term" value="C:nucleus"/>
    <property type="evidence" value="ECO:0007669"/>
    <property type="project" value="TreeGrafter"/>
</dbReference>